<comment type="caution">
    <text evidence="2">The sequence shown here is derived from an EMBL/GenBank/DDBJ whole genome shotgun (WGS) entry which is preliminary data.</text>
</comment>
<reference evidence="2 3" key="1">
    <citation type="submission" date="2021-06" db="EMBL/GenBank/DDBJ databases">
        <title>Caerostris extrusa draft genome.</title>
        <authorList>
            <person name="Kono N."/>
            <person name="Arakawa K."/>
        </authorList>
    </citation>
    <scope>NUCLEOTIDE SEQUENCE [LARGE SCALE GENOMIC DNA]</scope>
</reference>
<keyword evidence="3" id="KW-1185">Reference proteome</keyword>
<sequence>MKELFRGLNRIKKLRVQTTFSCYFLAPSHVRKRRTSRDSTLPVEPRSVREQNHTSHPFGQASRTPGLAPPVATQAVNKQSVTLPLLNTVRSYQKGSTHRSKVKAMTGKERIRSSFHLKDPLPNDFRAINLSEGPSRLTKDVRPPV</sequence>
<feature type="compositionally biased region" description="Polar residues" evidence="1">
    <location>
        <begin position="54"/>
        <end position="63"/>
    </location>
</feature>
<dbReference type="Proteomes" id="UP001054945">
    <property type="component" value="Unassembled WGS sequence"/>
</dbReference>
<dbReference type="AlphaFoldDB" id="A0AAV4Q6N6"/>
<accession>A0AAV4Q6N6</accession>
<evidence type="ECO:0000256" key="1">
    <source>
        <dbReference type="SAM" id="MobiDB-lite"/>
    </source>
</evidence>
<gene>
    <name evidence="2" type="ORF">CEXT_704351</name>
</gene>
<evidence type="ECO:0000313" key="2">
    <source>
        <dbReference type="EMBL" id="GIY05353.1"/>
    </source>
</evidence>
<protein>
    <submittedName>
        <fullName evidence="2">Uncharacterized protein</fullName>
    </submittedName>
</protein>
<dbReference type="EMBL" id="BPLR01005831">
    <property type="protein sequence ID" value="GIY05353.1"/>
    <property type="molecule type" value="Genomic_DNA"/>
</dbReference>
<organism evidence="2 3">
    <name type="scientific">Caerostris extrusa</name>
    <name type="common">Bark spider</name>
    <name type="synonym">Caerostris bankana</name>
    <dbReference type="NCBI Taxonomy" id="172846"/>
    <lineage>
        <taxon>Eukaryota</taxon>
        <taxon>Metazoa</taxon>
        <taxon>Ecdysozoa</taxon>
        <taxon>Arthropoda</taxon>
        <taxon>Chelicerata</taxon>
        <taxon>Arachnida</taxon>
        <taxon>Araneae</taxon>
        <taxon>Araneomorphae</taxon>
        <taxon>Entelegynae</taxon>
        <taxon>Araneoidea</taxon>
        <taxon>Araneidae</taxon>
        <taxon>Caerostris</taxon>
    </lineage>
</organism>
<name>A0AAV4Q6N6_CAEEX</name>
<proteinExistence type="predicted"/>
<feature type="region of interest" description="Disordered" evidence="1">
    <location>
        <begin position="31"/>
        <end position="69"/>
    </location>
</feature>
<evidence type="ECO:0000313" key="3">
    <source>
        <dbReference type="Proteomes" id="UP001054945"/>
    </source>
</evidence>